<evidence type="ECO:0000256" key="3">
    <source>
        <dbReference type="ARBA" id="ARBA00022840"/>
    </source>
</evidence>
<evidence type="ECO:0008006" key="9">
    <source>
        <dbReference type="Google" id="ProtNLM"/>
    </source>
</evidence>
<dbReference type="Proteomes" id="UP000177078">
    <property type="component" value="Unassembled WGS sequence"/>
</dbReference>
<dbReference type="GO" id="GO:0016881">
    <property type="term" value="F:acid-amino acid ligase activity"/>
    <property type="evidence" value="ECO:0007669"/>
    <property type="project" value="InterPro"/>
</dbReference>
<proteinExistence type="predicted"/>
<dbReference type="Pfam" id="PF02875">
    <property type="entry name" value="Mur_ligase_C"/>
    <property type="match status" value="1"/>
</dbReference>
<evidence type="ECO:0000256" key="1">
    <source>
        <dbReference type="ARBA" id="ARBA00022598"/>
    </source>
</evidence>
<dbReference type="Gene3D" id="3.90.190.20">
    <property type="entry name" value="Mur ligase, C-terminal domain"/>
    <property type="match status" value="1"/>
</dbReference>
<dbReference type="InterPro" id="IPR036565">
    <property type="entry name" value="Mur-like_cat_sf"/>
</dbReference>
<accession>A0A1G2RC25</accession>
<gene>
    <name evidence="7" type="ORF">A3F15_02480</name>
</gene>
<feature type="transmembrane region" description="Helical" evidence="4">
    <location>
        <begin position="150"/>
        <end position="183"/>
    </location>
</feature>
<keyword evidence="4" id="KW-1133">Transmembrane helix</keyword>
<feature type="domain" description="Mur ligase C-terminal" evidence="5">
    <location>
        <begin position="388"/>
        <end position="509"/>
    </location>
</feature>
<evidence type="ECO:0000259" key="6">
    <source>
        <dbReference type="Pfam" id="PF08245"/>
    </source>
</evidence>
<evidence type="ECO:0000256" key="2">
    <source>
        <dbReference type="ARBA" id="ARBA00022741"/>
    </source>
</evidence>
<feature type="domain" description="Mur ligase central" evidence="6">
    <location>
        <begin position="207"/>
        <end position="349"/>
    </location>
</feature>
<name>A0A1G2RC25_9BACT</name>
<keyword evidence="1" id="KW-0436">Ligase</keyword>
<evidence type="ECO:0000313" key="8">
    <source>
        <dbReference type="Proteomes" id="UP000177078"/>
    </source>
</evidence>
<dbReference type="PANTHER" id="PTHR43024">
    <property type="entry name" value="UDP-N-ACETYLMURAMOYL-TRIPEPTIDE--D-ALANYL-D-ALANINE LIGASE"/>
    <property type="match status" value="1"/>
</dbReference>
<feature type="transmembrane region" description="Helical" evidence="4">
    <location>
        <begin position="15"/>
        <end position="38"/>
    </location>
</feature>
<dbReference type="EMBL" id="MHUC01000031">
    <property type="protein sequence ID" value="OHA70383.1"/>
    <property type="molecule type" value="Genomic_DNA"/>
</dbReference>
<dbReference type="GO" id="GO:0005524">
    <property type="term" value="F:ATP binding"/>
    <property type="evidence" value="ECO:0007669"/>
    <property type="project" value="UniProtKB-KW"/>
</dbReference>
<organism evidence="7 8">
    <name type="scientific">Candidatus Wildermuthbacteria bacterium RIFCSPHIGHO2_12_FULL_40_12</name>
    <dbReference type="NCBI Taxonomy" id="1802457"/>
    <lineage>
        <taxon>Bacteria</taxon>
        <taxon>Candidatus Wildermuthiibacteriota</taxon>
    </lineage>
</organism>
<dbReference type="InterPro" id="IPR013221">
    <property type="entry name" value="Mur_ligase_cen"/>
</dbReference>
<feature type="transmembrane region" description="Helical" evidence="4">
    <location>
        <begin position="83"/>
        <end position="102"/>
    </location>
</feature>
<keyword evidence="4" id="KW-0472">Membrane</keyword>
<evidence type="ECO:0000313" key="7">
    <source>
        <dbReference type="EMBL" id="OHA70383.1"/>
    </source>
</evidence>
<dbReference type="Gene3D" id="3.40.1190.10">
    <property type="entry name" value="Mur-like, catalytic domain"/>
    <property type="match status" value="1"/>
</dbReference>
<dbReference type="InterPro" id="IPR036615">
    <property type="entry name" value="Mur_ligase_C_dom_sf"/>
</dbReference>
<dbReference type="STRING" id="1802457.A3F15_02480"/>
<protein>
    <recommendedName>
        <fullName evidence="9">Mur ligase central domain-containing protein</fullName>
    </recommendedName>
</protein>
<dbReference type="Pfam" id="PF08245">
    <property type="entry name" value="Mur_ligase_M"/>
    <property type="match status" value="1"/>
</dbReference>
<dbReference type="PANTHER" id="PTHR43024:SF1">
    <property type="entry name" value="UDP-N-ACETYLMURAMOYL-TRIPEPTIDE--D-ALANYL-D-ALANINE LIGASE"/>
    <property type="match status" value="1"/>
</dbReference>
<feature type="transmembrane region" description="Helical" evidence="4">
    <location>
        <begin position="123"/>
        <end position="144"/>
    </location>
</feature>
<keyword evidence="2" id="KW-0547">Nucleotide-binding</keyword>
<dbReference type="AlphaFoldDB" id="A0A1G2RC25"/>
<dbReference type="SUPFAM" id="SSF53623">
    <property type="entry name" value="MurD-like peptide ligases, catalytic domain"/>
    <property type="match status" value="1"/>
</dbReference>
<dbReference type="SUPFAM" id="SSF53244">
    <property type="entry name" value="MurD-like peptide ligases, peptide-binding domain"/>
    <property type="match status" value="1"/>
</dbReference>
<sequence>MINQLNQLLFLLGSFWLLSILWFFRTTRAMLFWIYLWQLKDYHWGRFLDHFRTDKGKKLFLAPLPILKIVLVIYAYFLSLTDMTIWQLYAIWITVLSILYLLESYKFIREVFSRTLKTPILTIKTIALVIAMFIVQSVFLYVSFQNQQSYMYWFAFYLLLFDIFLPLTTALIIFFVHFFTVIFFRNRIIRLAKQKRSKFKDLLVIGITGSYGKTSTKEFLYKILLSKFKVLTTKENKNSEAGISQTILQDLTKEHQVFIAEMGAYNRGGIKLLCDIIKPKIGIITGVNEQHLTTFGSMENLLSAEGGKELIESLPEDGVIFLNEKNRYCREIYQKIKIRKYLYGKEAKLFSEENILGAMAVAKELGMTGSEIESVCQSMKDDIPGMATKQGVNGITIIDSTYSANPDGVIAHLDYIKTLRRDQGKLIIVMPCLIELGKASKEVHKRIGEKIGEVCDLAIITSRERFKDIKEGAEKSASNCKVLYAANKKEILSTVKPYLDKGNIVLLEGRLEQPIINLLLKN</sequence>
<feature type="transmembrane region" description="Helical" evidence="4">
    <location>
        <begin position="59"/>
        <end position="77"/>
    </location>
</feature>
<comment type="caution">
    <text evidence="7">The sequence shown here is derived from an EMBL/GenBank/DDBJ whole genome shotgun (WGS) entry which is preliminary data.</text>
</comment>
<evidence type="ECO:0000256" key="4">
    <source>
        <dbReference type="SAM" id="Phobius"/>
    </source>
</evidence>
<reference evidence="7 8" key="1">
    <citation type="journal article" date="2016" name="Nat. Commun.">
        <title>Thousands of microbial genomes shed light on interconnected biogeochemical processes in an aquifer system.</title>
        <authorList>
            <person name="Anantharaman K."/>
            <person name="Brown C.T."/>
            <person name="Hug L.A."/>
            <person name="Sharon I."/>
            <person name="Castelle C.J."/>
            <person name="Probst A.J."/>
            <person name="Thomas B.C."/>
            <person name="Singh A."/>
            <person name="Wilkins M.J."/>
            <person name="Karaoz U."/>
            <person name="Brodie E.L."/>
            <person name="Williams K.H."/>
            <person name="Hubbard S.S."/>
            <person name="Banfield J.F."/>
        </authorList>
    </citation>
    <scope>NUCLEOTIDE SEQUENCE [LARGE SCALE GENOMIC DNA]</scope>
</reference>
<evidence type="ECO:0000259" key="5">
    <source>
        <dbReference type="Pfam" id="PF02875"/>
    </source>
</evidence>
<keyword evidence="3" id="KW-0067">ATP-binding</keyword>
<dbReference type="InterPro" id="IPR051046">
    <property type="entry name" value="MurCDEF_CellWall_CoF430Synth"/>
</dbReference>
<dbReference type="InterPro" id="IPR004101">
    <property type="entry name" value="Mur_ligase_C"/>
</dbReference>
<keyword evidence="4" id="KW-0812">Transmembrane</keyword>